<evidence type="ECO:0000313" key="2">
    <source>
        <dbReference type="EMBL" id="WAS99206.1"/>
    </source>
</evidence>
<feature type="compositionally biased region" description="Pro residues" evidence="1">
    <location>
        <begin position="147"/>
        <end position="216"/>
    </location>
</feature>
<dbReference type="PRINTS" id="PR01217">
    <property type="entry name" value="PRICHEXTENSN"/>
</dbReference>
<organism evidence="2 3">
    <name type="scientific">Nannocystis punicea</name>
    <dbReference type="NCBI Taxonomy" id="2995304"/>
    <lineage>
        <taxon>Bacteria</taxon>
        <taxon>Pseudomonadati</taxon>
        <taxon>Myxococcota</taxon>
        <taxon>Polyangia</taxon>
        <taxon>Nannocystales</taxon>
        <taxon>Nannocystaceae</taxon>
        <taxon>Nannocystis</taxon>
    </lineage>
</organism>
<gene>
    <name evidence="2" type="ORF">O0S08_24015</name>
</gene>
<dbReference type="EMBL" id="CP114040">
    <property type="protein sequence ID" value="WAS99206.1"/>
    <property type="molecule type" value="Genomic_DNA"/>
</dbReference>
<sequence>MPVVLAALLTALTRAADPADTVVVAWQVPEGCPGVEALHAGIRRSLGGLAVERRTPVQVGVVVAREAPRRFRLELRLDAGDGPSERVLTSDSCSAAVDTAAWLIAVAIDVRAAQPAAPPVGVPPGPETTVPEPPPGSQPNPSSLAPGSPPSPSAPRPEAPPPAPGSQPSPPVPGSQPSSPGPHPSPPAPRPEPLAPALPPDADPPEPLEPAPPSAKPPATRDRALHLDLWAGGGLGLGVLPRPAPTAALGLTLAGPRWETELSGHYWALRREDFGEGRGGKFAHGHAAVRGCGAWERGRVRIPLCGGLAIGGVSGEGVGALLPRTARSLWIGLLAGAGLRVALHPRVGLLLRAEAVFGLRRPGFLLDPSPGVVFRPAPVGFSAFLALSIRLR</sequence>
<dbReference type="RefSeq" id="WP_269041567.1">
    <property type="nucleotide sequence ID" value="NZ_CP114040.1"/>
</dbReference>
<evidence type="ECO:0000256" key="1">
    <source>
        <dbReference type="SAM" id="MobiDB-lite"/>
    </source>
</evidence>
<keyword evidence="3" id="KW-1185">Reference proteome</keyword>
<dbReference type="Proteomes" id="UP001164459">
    <property type="component" value="Chromosome"/>
</dbReference>
<accession>A0ABY7HIP0</accession>
<evidence type="ECO:0000313" key="3">
    <source>
        <dbReference type="Proteomes" id="UP001164459"/>
    </source>
</evidence>
<proteinExistence type="predicted"/>
<feature type="compositionally biased region" description="Pro residues" evidence="1">
    <location>
        <begin position="118"/>
        <end position="138"/>
    </location>
</feature>
<name>A0ABY7HIP0_9BACT</name>
<protein>
    <submittedName>
        <fullName evidence="2">Uncharacterized protein</fullName>
    </submittedName>
</protein>
<reference evidence="2" key="1">
    <citation type="submission" date="2022-11" db="EMBL/GenBank/DDBJ databases">
        <title>Minimal conservation of predation-associated metabolite biosynthetic gene clusters underscores biosynthetic potential of Myxococcota including descriptions for ten novel species: Archangium lansinium sp. nov., Myxococcus landrumus sp. nov., Nannocystis bai.</title>
        <authorList>
            <person name="Ahearne A."/>
            <person name="Stevens C."/>
            <person name="Dowd S."/>
        </authorList>
    </citation>
    <scope>NUCLEOTIDE SEQUENCE</scope>
    <source>
        <strain evidence="2">Fl3</strain>
    </source>
</reference>
<feature type="region of interest" description="Disordered" evidence="1">
    <location>
        <begin position="118"/>
        <end position="220"/>
    </location>
</feature>